<accession>A0ACB5UK47</accession>
<protein>
    <submittedName>
        <fullName evidence="1">Uncharacterized protein</fullName>
    </submittedName>
</protein>
<evidence type="ECO:0000313" key="2">
    <source>
        <dbReference type="Proteomes" id="UP001374599"/>
    </source>
</evidence>
<sequence>MKKIISILTISLVLLSSNLCFATEYNLNKADSQFVSNDIVVPYGDTFGTHYRMRFSKKIPLKIDGVELEGVYVKPQLMADLYKDRTGKVSVVGIDEVAPGSRNCTITSYTFEEVNNRKHRISIDYKGNTGSTGIEQKMTVKAAQTLVISGEVGFKSIFGSVNTKAELMASAEEESMVTFTYTLDGSYSDNLEATFYINEEGEAIVSVR</sequence>
<comment type="caution">
    <text evidence="1">The sequence shown here is derived from an EMBL/GenBank/DDBJ whole genome shotgun (WGS) entry which is preliminary data.</text>
</comment>
<reference evidence="1" key="1">
    <citation type="submission" date="2023-09" db="EMBL/GenBank/DDBJ databases">
        <title>Vallitalea sediminicola and Vallitalea maricola sp. nov., anaerobic bacteria isolated from marine sediment.</title>
        <authorList>
            <person name="Hirano S."/>
            <person name="Maeda A."/>
            <person name="Terahara T."/>
            <person name="Mori K."/>
            <person name="Hamada M."/>
            <person name="Matsumoto R."/>
            <person name="Kobayashi T."/>
        </authorList>
    </citation>
    <scope>NUCLEOTIDE SEQUENCE</scope>
    <source>
        <strain evidence="1">AN17-2</strain>
    </source>
</reference>
<organism evidence="1 2">
    <name type="scientific">Vallitalea maricola</name>
    <dbReference type="NCBI Taxonomy" id="3074433"/>
    <lineage>
        <taxon>Bacteria</taxon>
        <taxon>Bacillati</taxon>
        <taxon>Bacillota</taxon>
        <taxon>Clostridia</taxon>
        <taxon>Lachnospirales</taxon>
        <taxon>Vallitaleaceae</taxon>
        <taxon>Vallitalea</taxon>
    </lineage>
</organism>
<proteinExistence type="predicted"/>
<evidence type="ECO:0000313" key="1">
    <source>
        <dbReference type="EMBL" id="GMQ63242.1"/>
    </source>
</evidence>
<keyword evidence="2" id="KW-1185">Reference proteome</keyword>
<name>A0ACB5UK47_9FIRM</name>
<dbReference type="Proteomes" id="UP001374599">
    <property type="component" value="Unassembled WGS sequence"/>
</dbReference>
<dbReference type="EMBL" id="BTPU01000036">
    <property type="protein sequence ID" value="GMQ63242.1"/>
    <property type="molecule type" value="Genomic_DNA"/>
</dbReference>
<gene>
    <name evidence="1" type="ORF">AN2V17_24750</name>
</gene>